<evidence type="ECO:0000313" key="3">
    <source>
        <dbReference type="Proteomes" id="UP001066276"/>
    </source>
</evidence>
<comment type="caution">
    <text evidence="2">The sequence shown here is derived from an EMBL/GenBank/DDBJ whole genome shotgun (WGS) entry which is preliminary data.</text>
</comment>
<feature type="region of interest" description="Disordered" evidence="1">
    <location>
        <begin position="34"/>
        <end position="54"/>
    </location>
</feature>
<protein>
    <submittedName>
        <fullName evidence="2">Uncharacterized protein</fullName>
    </submittedName>
</protein>
<evidence type="ECO:0000256" key="1">
    <source>
        <dbReference type="SAM" id="MobiDB-lite"/>
    </source>
</evidence>
<proteinExistence type="predicted"/>
<sequence length="78" mass="8548">MCRDQGLGCVRPPLPALYTSGTTVLVKSISDWSGMSQDHQTGEPVGTPGSGASRWVHERSNDETIMQDFIRLDQDLQS</sequence>
<reference evidence="2" key="1">
    <citation type="journal article" date="2022" name="bioRxiv">
        <title>Sequencing and chromosome-scale assembly of the giantPleurodeles waltlgenome.</title>
        <authorList>
            <person name="Brown T."/>
            <person name="Elewa A."/>
            <person name="Iarovenko S."/>
            <person name="Subramanian E."/>
            <person name="Araus A.J."/>
            <person name="Petzold A."/>
            <person name="Susuki M."/>
            <person name="Suzuki K.-i.T."/>
            <person name="Hayashi T."/>
            <person name="Toyoda A."/>
            <person name="Oliveira C."/>
            <person name="Osipova E."/>
            <person name="Leigh N.D."/>
            <person name="Simon A."/>
            <person name="Yun M.H."/>
        </authorList>
    </citation>
    <scope>NUCLEOTIDE SEQUENCE</scope>
    <source>
        <strain evidence="2">20211129_DDA</strain>
        <tissue evidence="2">Liver</tissue>
    </source>
</reference>
<name>A0AAV7WTF3_PLEWA</name>
<organism evidence="2 3">
    <name type="scientific">Pleurodeles waltl</name>
    <name type="common">Iberian ribbed newt</name>
    <dbReference type="NCBI Taxonomy" id="8319"/>
    <lineage>
        <taxon>Eukaryota</taxon>
        <taxon>Metazoa</taxon>
        <taxon>Chordata</taxon>
        <taxon>Craniata</taxon>
        <taxon>Vertebrata</taxon>
        <taxon>Euteleostomi</taxon>
        <taxon>Amphibia</taxon>
        <taxon>Batrachia</taxon>
        <taxon>Caudata</taxon>
        <taxon>Salamandroidea</taxon>
        <taxon>Salamandridae</taxon>
        <taxon>Pleurodelinae</taxon>
        <taxon>Pleurodeles</taxon>
    </lineage>
</organism>
<dbReference type="Proteomes" id="UP001066276">
    <property type="component" value="Chromosome 1_1"/>
</dbReference>
<gene>
    <name evidence="2" type="ORF">NDU88_003661</name>
</gene>
<evidence type="ECO:0000313" key="2">
    <source>
        <dbReference type="EMBL" id="KAJ1216055.1"/>
    </source>
</evidence>
<keyword evidence="3" id="KW-1185">Reference proteome</keyword>
<dbReference type="AlphaFoldDB" id="A0AAV7WTF3"/>
<dbReference type="EMBL" id="JANPWB010000001">
    <property type="protein sequence ID" value="KAJ1216055.1"/>
    <property type="molecule type" value="Genomic_DNA"/>
</dbReference>
<accession>A0AAV7WTF3</accession>